<dbReference type="Proteomes" id="UP001347796">
    <property type="component" value="Unassembled WGS sequence"/>
</dbReference>
<keyword evidence="4" id="KW-1185">Reference proteome</keyword>
<name>A0AAN8JFL3_PATCE</name>
<feature type="chain" id="PRO_5042955998" evidence="2">
    <location>
        <begin position="21"/>
        <end position="88"/>
    </location>
</feature>
<evidence type="ECO:0000256" key="2">
    <source>
        <dbReference type="SAM" id="SignalP"/>
    </source>
</evidence>
<gene>
    <name evidence="3" type="ORF">SNE40_013718</name>
</gene>
<sequence>MKVGIYLLFIGFLILGLSSADVDKESPLIDSKQAKTFHRVKRGGWLRSSSANEQPREMVEQAREIAEQTRELTERRHENFYRRTTHAN</sequence>
<organism evidence="3 4">
    <name type="scientific">Patella caerulea</name>
    <name type="common">Rayed Mediterranean limpet</name>
    <dbReference type="NCBI Taxonomy" id="87958"/>
    <lineage>
        <taxon>Eukaryota</taxon>
        <taxon>Metazoa</taxon>
        <taxon>Spiralia</taxon>
        <taxon>Lophotrochozoa</taxon>
        <taxon>Mollusca</taxon>
        <taxon>Gastropoda</taxon>
        <taxon>Patellogastropoda</taxon>
        <taxon>Patelloidea</taxon>
        <taxon>Patellidae</taxon>
        <taxon>Patella</taxon>
    </lineage>
</organism>
<evidence type="ECO:0000313" key="3">
    <source>
        <dbReference type="EMBL" id="KAK6175209.1"/>
    </source>
</evidence>
<evidence type="ECO:0000256" key="1">
    <source>
        <dbReference type="SAM" id="MobiDB-lite"/>
    </source>
</evidence>
<dbReference type="EMBL" id="JAZGQO010000010">
    <property type="protein sequence ID" value="KAK6175209.1"/>
    <property type="molecule type" value="Genomic_DNA"/>
</dbReference>
<evidence type="ECO:0000313" key="4">
    <source>
        <dbReference type="Proteomes" id="UP001347796"/>
    </source>
</evidence>
<feature type="region of interest" description="Disordered" evidence="1">
    <location>
        <begin position="69"/>
        <end position="88"/>
    </location>
</feature>
<comment type="caution">
    <text evidence="3">The sequence shown here is derived from an EMBL/GenBank/DDBJ whole genome shotgun (WGS) entry which is preliminary data.</text>
</comment>
<proteinExistence type="predicted"/>
<accession>A0AAN8JFL3</accession>
<keyword evidence="2" id="KW-0732">Signal</keyword>
<reference evidence="3 4" key="1">
    <citation type="submission" date="2024-01" db="EMBL/GenBank/DDBJ databases">
        <title>The genome of the rayed Mediterranean limpet Patella caerulea (Linnaeus, 1758).</title>
        <authorList>
            <person name="Anh-Thu Weber A."/>
            <person name="Halstead-Nussloch G."/>
        </authorList>
    </citation>
    <scope>NUCLEOTIDE SEQUENCE [LARGE SCALE GENOMIC DNA]</scope>
    <source>
        <strain evidence="3">AATW-2023a</strain>
        <tissue evidence="3">Whole specimen</tissue>
    </source>
</reference>
<feature type="signal peptide" evidence="2">
    <location>
        <begin position="1"/>
        <end position="20"/>
    </location>
</feature>
<feature type="compositionally biased region" description="Basic and acidic residues" evidence="1">
    <location>
        <begin position="69"/>
        <end position="81"/>
    </location>
</feature>
<protein>
    <submittedName>
        <fullName evidence="3">Uncharacterized protein</fullName>
    </submittedName>
</protein>
<dbReference type="AlphaFoldDB" id="A0AAN8JFL3"/>